<evidence type="ECO:0000313" key="3">
    <source>
        <dbReference type="EMBL" id="TQL33650.1"/>
    </source>
</evidence>
<evidence type="ECO:0000256" key="1">
    <source>
        <dbReference type="SAM" id="MobiDB-lite"/>
    </source>
</evidence>
<name>A0A542XCR4_9MICO</name>
<feature type="domain" description="DUF4439" evidence="2">
    <location>
        <begin position="221"/>
        <end position="337"/>
    </location>
</feature>
<sequence length="338" mass="34544">MSRRALVASLSAGAALSLAGCGVRLERDAPQVPGLRTQDPPADQDTLLATLGALQRLVRTAESTDPALSPWVGPLLTMHRSQVSRLVDVMAGLGIDVPSVAGSSSRPPAPAPSTTPSGSGTSPAPPSGAQETPPPTTTTRSPGSTSLAPDVAALARAEQDVPASAGFGAAWSAEPTNRAMLLALGVTRHAAVRVLGAPPAMAYGSVPAAASATPLAQAIRPAVYGLEVIAARTPTDQRALVTSTLGWLYGARSALDAVLEEPARPSYRLPVQVTDKASARRLAQALLGSVARAAASQVTPTAAQGQARRDWLVRVWSLAAADGWQWGTPPEPFPGLTL</sequence>
<evidence type="ECO:0000259" key="2">
    <source>
        <dbReference type="Pfam" id="PF14530"/>
    </source>
</evidence>
<proteinExistence type="predicted"/>
<organism evidence="3 4">
    <name type="scientific">Barrientosiimonas humi</name>
    <dbReference type="NCBI Taxonomy" id="999931"/>
    <lineage>
        <taxon>Bacteria</taxon>
        <taxon>Bacillati</taxon>
        <taxon>Actinomycetota</taxon>
        <taxon>Actinomycetes</taxon>
        <taxon>Micrococcales</taxon>
        <taxon>Dermacoccaceae</taxon>
        <taxon>Barrientosiimonas</taxon>
    </lineage>
</organism>
<dbReference type="AlphaFoldDB" id="A0A542XCR4"/>
<feature type="compositionally biased region" description="Low complexity" evidence="1">
    <location>
        <begin position="137"/>
        <end position="146"/>
    </location>
</feature>
<feature type="region of interest" description="Disordered" evidence="1">
    <location>
        <begin position="100"/>
        <end position="147"/>
    </location>
</feature>
<reference evidence="3 4" key="1">
    <citation type="submission" date="2019-06" db="EMBL/GenBank/DDBJ databases">
        <title>Sequencing the genomes of 1000 actinobacteria strains.</title>
        <authorList>
            <person name="Klenk H.-P."/>
        </authorList>
    </citation>
    <scope>NUCLEOTIDE SEQUENCE [LARGE SCALE GENOMIC DNA]</scope>
    <source>
        <strain evidence="3 4">DSM 24617</strain>
    </source>
</reference>
<protein>
    <submittedName>
        <fullName evidence="3">Uncharacterized protein DUF4439</fullName>
    </submittedName>
</protein>
<gene>
    <name evidence="3" type="ORF">FB554_1801</name>
</gene>
<dbReference type="InterPro" id="IPR029447">
    <property type="entry name" value="DUF4439"/>
</dbReference>
<accession>A0A542XCR4</accession>
<dbReference type="Proteomes" id="UP000318336">
    <property type="component" value="Unassembled WGS sequence"/>
</dbReference>
<evidence type="ECO:0000313" key="4">
    <source>
        <dbReference type="Proteomes" id="UP000318336"/>
    </source>
</evidence>
<keyword evidence="4" id="KW-1185">Reference proteome</keyword>
<dbReference type="InterPro" id="IPR012347">
    <property type="entry name" value="Ferritin-like"/>
</dbReference>
<dbReference type="EMBL" id="VFOK01000001">
    <property type="protein sequence ID" value="TQL33650.1"/>
    <property type="molecule type" value="Genomic_DNA"/>
</dbReference>
<dbReference type="SUPFAM" id="SSF47240">
    <property type="entry name" value="Ferritin-like"/>
    <property type="match status" value="1"/>
</dbReference>
<dbReference type="PROSITE" id="PS51257">
    <property type="entry name" value="PROKAR_LIPOPROTEIN"/>
    <property type="match status" value="1"/>
</dbReference>
<dbReference type="InterPro" id="IPR009078">
    <property type="entry name" value="Ferritin-like_SF"/>
</dbReference>
<dbReference type="Gene3D" id="1.20.1260.10">
    <property type="match status" value="1"/>
</dbReference>
<dbReference type="Pfam" id="PF14530">
    <property type="entry name" value="DUF4439"/>
    <property type="match status" value="1"/>
</dbReference>
<comment type="caution">
    <text evidence="3">The sequence shown here is derived from an EMBL/GenBank/DDBJ whole genome shotgun (WGS) entry which is preliminary data.</text>
</comment>